<name>A0AC60QSG0_IXOPE</name>
<evidence type="ECO:0000313" key="1">
    <source>
        <dbReference type="EMBL" id="KAG0441865.1"/>
    </source>
</evidence>
<dbReference type="Proteomes" id="UP000805193">
    <property type="component" value="Unassembled WGS sequence"/>
</dbReference>
<protein>
    <submittedName>
        <fullName evidence="1">Uncharacterized protein</fullName>
    </submittedName>
</protein>
<reference evidence="1 2" key="1">
    <citation type="journal article" date="2020" name="Cell">
        <title>Large-Scale Comparative Analyses of Tick Genomes Elucidate Their Genetic Diversity and Vector Capacities.</title>
        <authorList>
            <consortium name="Tick Genome and Microbiome Consortium (TIGMIC)"/>
            <person name="Jia N."/>
            <person name="Wang J."/>
            <person name="Shi W."/>
            <person name="Du L."/>
            <person name="Sun Y."/>
            <person name="Zhan W."/>
            <person name="Jiang J.F."/>
            <person name="Wang Q."/>
            <person name="Zhang B."/>
            <person name="Ji P."/>
            <person name="Bell-Sakyi L."/>
            <person name="Cui X.M."/>
            <person name="Yuan T.T."/>
            <person name="Jiang B.G."/>
            <person name="Yang W.F."/>
            <person name="Lam T.T."/>
            <person name="Chang Q.C."/>
            <person name="Ding S.J."/>
            <person name="Wang X.J."/>
            <person name="Zhu J.G."/>
            <person name="Ruan X.D."/>
            <person name="Zhao L."/>
            <person name="Wei J.T."/>
            <person name="Ye R.Z."/>
            <person name="Que T.C."/>
            <person name="Du C.H."/>
            <person name="Zhou Y.H."/>
            <person name="Cheng J.X."/>
            <person name="Dai P.F."/>
            <person name="Guo W.B."/>
            <person name="Han X.H."/>
            <person name="Huang E.J."/>
            <person name="Li L.F."/>
            <person name="Wei W."/>
            <person name="Gao Y.C."/>
            <person name="Liu J.Z."/>
            <person name="Shao H.Z."/>
            <person name="Wang X."/>
            <person name="Wang C.C."/>
            <person name="Yang T.C."/>
            <person name="Huo Q.B."/>
            <person name="Li W."/>
            <person name="Chen H.Y."/>
            <person name="Chen S.E."/>
            <person name="Zhou L.G."/>
            <person name="Ni X.B."/>
            <person name="Tian J.H."/>
            <person name="Sheng Y."/>
            <person name="Liu T."/>
            <person name="Pan Y.S."/>
            <person name="Xia L.Y."/>
            <person name="Li J."/>
            <person name="Zhao F."/>
            <person name="Cao W.C."/>
        </authorList>
    </citation>
    <scope>NUCLEOTIDE SEQUENCE [LARGE SCALE GENOMIC DNA]</scope>
    <source>
        <strain evidence="1">Iper-2018</strain>
    </source>
</reference>
<dbReference type="EMBL" id="JABSTQ010004526">
    <property type="protein sequence ID" value="KAG0441865.1"/>
    <property type="molecule type" value="Genomic_DNA"/>
</dbReference>
<proteinExistence type="predicted"/>
<comment type="caution">
    <text evidence="1">The sequence shown here is derived from an EMBL/GenBank/DDBJ whole genome shotgun (WGS) entry which is preliminary data.</text>
</comment>
<organism evidence="1 2">
    <name type="scientific">Ixodes persulcatus</name>
    <name type="common">Taiga tick</name>
    <dbReference type="NCBI Taxonomy" id="34615"/>
    <lineage>
        <taxon>Eukaryota</taxon>
        <taxon>Metazoa</taxon>
        <taxon>Ecdysozoa</taxon>
        <taxon>Arthropoda</taxon>
        <taxon>Chelicerata</taxon>
        <taxon>Arachnida</taxon>
        <taxon>Acari</taxon>
        <taxon>Parasitiformes</taxon>
        <taxon>Ixodida</taxon>
        <taxon>Ixodoidea</taxon>
        <taxon>Ixodidae</taxon>
        <taxon>Ixodinae</taxon>
        <taxon>Ixodes</taxon>
    </lineage>
</organism>
<evidence type="ECO:0000313" key="2">
    <source>
        <dbReference type="Proteomes" id="UP000805193"/>
    </source>
</evidence>
<gene>
    <name evidence="1" type="ORF">HPB47_015827</name>
</gene>
<sequence>MADFNGHLVELDRREDKNGQMLRQLAEDLELEILNLREECEGKHTWMVRDKTTCIDYALASKRLSNRLQKIVVDDNGELSVGSNHSTILLHFGAIQRPRSRPKRALTFRLSEGDIEAVCQDFDESEQRMNAATYEEYATELRQAIAKRSVARSAQEKRRLVPWWDAEIGRAIRYRQDANREHRQALKSFGKGLETLQLWEEYQRRKALTQAIVEEKKQAHDCKEMADIQKGGKKAGEKFWRYIGSLDRKDSSPQLVDPDNGSEVKNIKALLGEYLYTLFGTEQMNCNQEGMKDEIPHLEDAPQSTTADQNATVVGRVQVERALARPNGSTAQGVDGISAKVLKGLGPDAREHLALLFSRICCGDDPIPSDWRRGRVSFILKTFGNKQLLHDYRPLTVTPVAYRVIATIINGRITQWAEESGILTELQNGFRLEKGLRQGCPLSATLYVFYASSMERALEKTAIGFSLTHLQHGEVITWRLPGLAYADDLVLIADSVGDMRKLLATCETEADQLQLRFNAHNCDQYLVTGELWKAVAVPGLTFGNSVIGIPSALREYLERRQRDVGRQALGCHGKVANELVEGDVEWSSFEAREASSKLEYYARLRHMVEDRWHGDASSIFTSRRSIRRGGIFGAFCMSDEPQAEKDWVRKVRTQIKAVERERWTLGMQQHTSLHLYASFKTEIAPITSCRNTLGSRLLIEARGGALRTRQYCRKFDGSVTDMTCSACGEAEQTTEHLLLTCQRLLPAPIGDSRIEQALGFTNEHDNVACSRQTGGVVESATVICAPRSQRRLPSAHQGSSTTDGGS</sequence>
<keyword evidence="2" id="KW-1185">Reference proteome</keyword>
<accession>A0AC60QSG0</accession>